<protein>
    <submittedName>
        <fullName evidence="1">Uncharacterized protein</fullName>
    </submittedName>
</protein>
<dbReference type="EMBL" id="MU277399">
    <property type="protein sequence ID" value="KAI0054538.1"/>
    <property type="molecule type" value="Genomic_DNA"/>
</dbReference>
<name>A0ACB8SDK5_9AGAM</name>
<dbReference type="Proteomes" id="UP000814140">
    <property type="component" value="Unassembled WGS sequence"/>
</dbReference>
<reference evidence="1" key="1">
    <citation type="submission" date="2021-03" db="EMBL/GenBank/DDBJ databases">
        <authorList>
            <consortium name="DOE Joint Genome Institute"/>
            <person name="Ahrendt S."/>
            <person name="Looney B.P."/>
            <person name="Miyauchi S."/>
            <person name="Morin E."/>
            <person name="Drula E."/>
            <person name="Courty P.E."/>
            <person name="Chicoki N."/>
            <person name="Fauchery L."/>
            <person name="Kohler A."/>
            <person name="Kuo A."/>
            <person name="Labutti K."/>
            <person name="Pangilinan J."/>
            <person name="Lipzen A."/>
            <person name="Riley R."/>
            <person name="Andreopoulos W."/>
            <person name="He G."/>
            <person name="Johnson J."/>
            <person name="Barry K.W."/>
            <person name="Grigoriev I.V."/>
            <person name="Nagy L."/>
            <person name="Hibbett D."/>
            <person name="Henrissat B."/>
            <person name="Matheny P.B."/>
            <person name="Labbe J."/>
            <person name="Martin F."/>
        </authorList>
    </citation>
    <scope>NUCLEOTIDE SEQUENCE</scope>
    <source>
        <strain evidence="1">HHB10654</strain>
    </source>
</reference>
<proteinExistence type="predicted"/>
<reference evidence="1" key="2">
    <citation type="journal article" date="2022" name="New Phytol.">
        <title>Evolutionary transition to the ectomycorrhizal habit in the genomes of a hyperdiverse lineage of mushroom-forming fungi.</title>
        <authorList>
            <person name="Looney B."/>
            <person name="Miyauchi S."/>
            <person name="Morin E."/>
            <person name="Drula E."/>
            <person name="Courty P.E."/>
            <person name="Kohler A."/>
            <person name="Kuo A."/>
            <person name="LaButti K."/>
            <person name="Pangilinan J."/>
            <person name="Lipzen A."/>
            <person name="Riley R."/>
            <person name="Andreopoulos W."/>
            <person name="He G."/>
            <person name="Johnson J."/>
            <person name="Nolan M."/>
            <person name="Tritt A."/>
            <person name="Barry K.W."/>
            <person name="Grigoriev I.V."/>
            <person name="Nagy L.G."/>
            <person name="Hibbett D."/>
            <person name="Henrissat B."/>
            <person name="Matheny P.B."/>
            <person name="Labbe J."/>
            <person name="Martin F.M."/>
        </authorList>
    </citation>
    <scope>NUCLEOTIDE SEQUENCE</scope>
    <source>
        <strain evidence="1">HHB10654</strain>
    </source>
</reference>
<keyword evidence="2" id="KW-1185">Reference proteome</keyword>
<sequence length="186" mass="21059">MRIQPYPTTQNVAARQSDRKRPLMSAVVCVHVCSPLLFLVLSFTAHHVRVASCCVPSHKIQHHLPSLRDAGGLVQFRATYASPSHTLQYHRHIHVYCVRSFHRQLDNPAELPDDSRPRRSEAERPHEVRPDDLCGKSALRHRQKGPREKTHSFPACGIRARLSTARDSESHPSACPHQSRLVRPGT</sequence>
<evidence type="ECO:0000313" key="2">
    <source>
        <dbReference type="Proteomes" id="UP000814140"/>
    </source>
</evidence>
<gene>
    <name evidence="1" type="ORF">BV25DRAFT_649165</name>
</gene>
<accession>A0ACB8SDK5</accession>
<organism evidence="1 2">
    <name type="scientific">Artomyces pyxidatus</name>
    <dbReference type="NCBI Taxonomy" id="48021"/>
    <lineage>
        <taxon>Eukaryota</taxon>
        <taxon>Fungi</taxon>
        <taxon>Dikarya</taxon>
        <taxon>Basidiomycota</taxon>
        <taxon>Agaricomycotina</taxon>
        <taxon>Agaricomycetes</taxon>
        <taxon>Russulales</taxon>
        <taxon>Auriscalpiaceae</taxon>
        <taxon>Artomyces</taxon>
    </lineage>
</organism>
<evidence type="ECO:0000313" key="1">
    <source>
        <dbReference type="EMBL" id="KAI0054538.1"/>
    </source>
</evidence>
<comment type="caution">
    <text evidence="1">The sequence shown here is derived from an EMBL/GenBank/DDBJ whole genome shotgun (WGS) entry which is preliminary data.</text>
</comment>